<evidence type="ECO:0000313" key="2">
    <source>
        <dbReference type="EMBL" id="KXA95589.1"/>
    </source>
</evidence>
<protein>
    <submittedName>
        <fullName evidence="2">Uncharacterized protein</fullName>
    </submittedName>
</protein>
<keyword evidence="3" id="KW-1185">Reference proteome</keyword>
<dbReference type="Proteomes" id="UP000070155">
    <property type="component" value="Unassembled WGS sequence"/>
</dbReference>
<dbReference type="EMBL" id="LHXQ01000001">
    <property type="protein sequence ID" value="KXA95589.1"/>
    <property type="molecule type" value="Genomic_DNA"/>
</dbReference>
<feature type="compositionally biased region" description="Basic and acidic residues" evidence="1">
    <location>
        <begin position="18"/>
        <end position="27"/>
    </location>
</feature>
<reference evidence="2 3" key="1">
    <citation type="journal article" date="2016" name="Sci. Rep.">
        <title>Metabolic traits of an uncultured archaeal lineage -MSBL1- from brine pools of the Red Sea.</title>
        <authorList>
            <person name="Mwirichia R."/>
            <person name="Alam I."/>
            <person name="Rashid M."/>
            <person name="Vinu M."/>
            <person name="Ba-Alawi W."/>
            <person name="Anthony Kamau A."/>
            <person name="Kamanda Ngugi D."/>
            <person name="Goker M."/>
            <person name="Klenk H.P."/>
            <person name="Bajic V."/>
            <person name="Stingl U."/>
        </authorList>
    </citation>
    <scope>NUCLEOTIDE SEQUENCE [LARGE SCALE GENOMIC DNA]</scope>
    <source>
        <strain evidence="2">SCGC-AAA259I07</strain>
    </source>
</reference>
<proteinExistence type="predicted"/>
<dbReference type="AlphaFoldDB" id="A0A133UN29"/>
<name>A0A133UN29_9EURY</name>
<accession>A0A133UN29</accession>
<feature type="region of interest" description="Disordered" evidence="1">
    <location>
        <begin position="1"/>
        <end position="32"/>
    </location>
</feature>
<sequence>MILVPATSPRENQNIGRRATEQGDVGEKRKHMVEPGGSEVRLRIWRIGFFPGRIKILSRFLKLGSKLWRSRKSERESGA</sequence>
<evidence type="ECO:0000256" key="1">
    <source>
        <dbReference type="SAM" id="MobiDB-lite"/>
    </source>
</evidence>
<evidence type="ECO:0000313" key="3">
    <source>
        <dbReference type="Proteomes" id="UP000070155"/>
    </source>
</evidence>
<organism evidence="2 3">
    <name type="scientific">candidate division MSBL1 archaeon SCGC-AAA259I07</name>
    <dbReference type="NCBI Taxonomy" id="1698266"/>
    <lineage>
        <taxon>Archaea</taxon>
        <taxon>Methanobacteriati</taxon>
        <taxon>Methanobacteriota</taxon>
        <taxon>candidate division MSBL1</taxon>
    </lineage>
</organism>
<comment type="caution">
    <text evidence="2">The sequence shown here is derived from an EMBL/GenBank/DDBJ whole genome shotgun (WGS) entry which is preliminary data.</text>
</comment>
<gene>
    <name evidence="2" type="ORF">AKJ36_00150</name>
</gene>